<organism evidence="1 2">
    <name type="scientific">Musa troglodytarum</name>
    <name type="common">fe'i banana</name>
    <dbReference type="NCBI Taxonomy" id="320322"/>
    <lineage>
        <taxon>Eukaryota</taxon>
        <taxon>Viridiplantae</taxon>
        <taxon>Streptophyta</taxon>
        <taxon>Embryophyta</taxon>
        <taxon>Tracheophyta</taxon>
        <taxon>Spermatophyta</taxon>
        <taxon>Magnoliopsida</taxon>
        <taxon>Liliopsida</taxon>
        <taxon>Zingiberales</taxon>
        <taxon>Musaceae</taxon>
        <taxon>Musa</taxon>
    </lineage>
</organism>
<accession>A0A9E7K7Z3</accession>
<keyword evidence="2" id="KW-1185">Reference proteome</keyword>
<reference evidence="1" key="1">
    <citation type="submission" date="2022-05" db="EMBL/GenBank/DDBJ databases">
        <title>The Musa troglodytarum L. genome provides insights into the mechanism of non-climacteric behaviour and enrichment of carotenoids.</title>
        <authorList>
            <person name="Wang J."/>
        </authorList>
    </citation>
    <scope>NUCLEOTIDE SEQUENCE</scope>
    <source>
        <tissue evidence="1">Leaf</tissue>
    </source>
</reference>
<dbReference type="EMBL" id="CP097508">
    <property type="protein sequence ID" value="URE09998.1"/>
    <property type="molecule type" value="Genomic_DNA"/>
</dbReference>
<protein>
    <submittedName>
        <fullName evidence="1">Uncharacterized protein</fullName>
    </submittedName>
</protein>
<name>A0A9E7K7Z3_9LILI</name>
<sequence>MRQSRDREGDRRERRTTRASALLPFRLLFHHPQAPLSGDLFEPSLPQARAYTQSHVLSSSLRRCSRPSLPPFLLRHPLRMNSLLTIFNSTRQFPI</sequence>
<dbReference type="AlphaFoldDB" id="A0A9E7K7Z3"/>
<proteinExistence type="predicted"/>
<evidence type="ECO:0000313" key="2">
    <source>
        <dbReference type="Proteomes" id="UP001055439"/>
    </source>
</evidence>
<dbReference type="Proteomes" id="UP001055439">
    <property type="component" value="Chromosome 6"/>
</dbReference>
<gene>
    <name evidence="1" type="ORF">MUK42_13356</name>
</gene>
<evidence type="ECO:0000313" key="1">
    <source>
        <dbReference type="EMBL" id="URE09998.1"/>
    </source>
</evidence>